<organism evidence="2 4">
    <name type="scientific">Rotaria magnacalcarata</name>
    <dbReference type="NCBI Taxonomy" id="392030"/>
    <lineage>
        <taxon>Eukaryota</taxon>
        <taxon>Metazoa</taxon>
        <taxon>Spiralia</taxon>
        <taxon>Gnathifera</taxon>
        <taxon>Rotifera</taxon>
        <taxon>Eurotatoria</taxon>
        <taxon>Bdelloidea</taxon>
        <taxon>Philodinida</taxon>
        <taxon>Philodinidae</taxon>
        <taxon>Rotaria</taxon>
    </lineage>
</organism>
<evidence type="ECO:0000259" key="1">
    <source>
        <dbReference type="Pfam" id="PF07842"/>
    </source>
</evidence>
<dbReference type="EMBL" id="CAJNRE010011252">
    <property type="protein sequence ID" value="CAF2099804.1"/>
    <property type="molecule type" value="Genomic_DNA"/>
</dbReference>
<protein>
    <recommendedName>
        <fullName evidence="1">GCF C-terminal domain-containing protein</fullName>
    </recommendedName>
</protein>
<name>A0A816TI20_9BILA</name>
<evidence type="ECO:0000313" key="3">
    <source>
        <dbReference type="EMBL" id="CAF5173869.1"/>
    </source>
</evidence>
<evidence type="ECO:0000313" key="4">
    <source>
        <dbReference type="Proteomes" id="UP000663824"/>
    </source>
</evidence>
<accession>A0A816TI20</accession>
<dbReference type="AlphaFoldDB" id="A0A816TI20"/>
<gene>
    <name evidence="2" type="ORF">MBJ925_LOCUS22055</name>
    <name evidence="3" type="ORF">SMN809_LOCUS66783</name>
</gene>
<dbReference type="GO" id="GO:0000390">
    <property type="term" value="P:spliceosomal complex disassembly"/>
    <property type="evidence" value="ECO:0007669"/>
    <property type="project" value="InterPro"/>
</dbReference>
<dbReference type="GO" id="GO:0071008">
    <property type="term" value="C:U2-type post-mRNA release spliceosomal complex"/>
    <property type="evidence" value="ECO:0007669"/>
    <property type="project" value="TreeGrafter"/>
</dbReference>
<comment type="caution">
    <text evidence="2">The sequence shown here is derived from an EMBL/GenBank/DDBJ whole genome shotgun (WGS) entry which is preliminary data.</text>
</comment>
<feature type="domain" description="GCF C-terminal" evidence="1">
    <location>
        <begin position="14"/>
        <end position="81"/>
    </location>
</feature>
<proteinExistence type="predicted"/>
<dbReference type="PANTHER" id="PTHR23329:SF1">
    <property type="entry name" value="TUFTELIN-INTERACTING PROTEIN 11"/>
    <property type="match status" value="1"/>
</dbReference>
<reference evidence="2" key="1">
    <citation type="submission" date="2021-02" db="EMBL/GenBank/DDBJ databases">
        <authorList>
            <person name="Nowell W R."/>
        </authorList>
    </citation>
    <scope>NUCLEOTIDE SEQUENCE</scope>
</reference>
<sequence length="86" mass="10523">MRCLNAIFTKIYSNPREPDNLIDFIERWIPYLPQWIIDNILDQLIFPMLHREVDSWLHPWLPLMKYRLEPLYPPIRTKLATIKFIS</sequence>
<dbReference type="PANTHER" id="PTHR23329">
    <property type="entry name" value="TUFTELIN-INTERACTING PROTEIN 11-RELATED"/>
    <property type="match status" value="1"/>
</dbReference>
<dbReference type="InterPro" id="IPR022783">
    <property type="entry name" value="GCFC_dom"/>
</dbReference>
<dbReference type="InterPro" id="IPR045211">
    <property type="entry name" value="TFP11/STIP/Ntr1"/>
</dbReference>
<dbReference type="EMBL" id="CAJOBI010314050">
    <property type="protein sequence ID" value="CAF5173869.1"/>
    <property type="molecule type" value="Genomic_DNA"/>
</dbReference>
<dbReference type="Proteomes" id="UP000663824">
    <property type="component" value="Unassembled WGS sequence"/>
</dbReference>
<evidence type="ECO:0000313" key="2">
    <source>
        <dbReference type="EMBL" id="CAF2099804.1"/>
    </source>
</evidence>
<dbReference type="Proteomes" id="UP000676336">
    <property type="component" value="Unassembled WGS sequence"/>
</dbReference>
<dbReference type="Pfam" id="PF07842">
    <property type="entry name" value="GCFC"/>
    <property type="match status" value="1"/>
</dbReference>